<sequence>MILGVGNIENQALAKANYNVILGSEHAYCEA</sequence>
<name>Q483G4_COLP3</name>
<dbReference type="Proteomes" id="UP000000547">
    <property type="component" value="Chromosome"/>
</dbReference>
<accession>Q483G4</accession>
<organism evidence="1 2">
    <name type="scientific">Colwellia psychrerythraea (strain 34H / ATCC BAA-681)</name>
    <name type="common">Vibrio psychroerythus</name>
    <dbReference type="NCBI Taxonomy" id="167879"/>
    <lineage>
        <taxon>Bacteria</taxon>
        <taxon>Pseudomonadati</taxon>
        <taxon>Pseudomonadota</taxon>
        <taxon>Gammaproteobacteria</taxon>
        <taxon>Alteromonadales</taxon>
        <taxon>Colwelliaceae</taxon>
        <taxon>Colwellia</taxon>
    </lineage>
</organism>
<proteinExistence type="predicted"/>
<gene>
    <name evidence="1" type="ordered locus">CPS_2076</name>
</gene>
<evidence type="ECO:0000313" key="2">
    <source>
        <dbReference type="Proteomes" id="UP000000547"/>
    </source>
</evidence>
<dbReference type="AlphaFoldDB" id="Q483G4"/>
<dbReference type="KEGG" id="cps:CPS_2076"/>
<dbReference type="HOGENOM" id="CLU_3395929_0_0_6"/>
<reference evidence="1" key="1">
    <citation type="journal article" date="2005" name="Proc. Natl. Acad. Sci. U.S.A.">
        <title>The psychrophilic lifestyle as revealed by the genome sequence of Colwellia psychrerythraea 34H through genomic and proteomic analyses.</title>
        <authorList>
            <person name="Methe B.A."/>
            <person name="Nelson K.E."/>
            <person name="Deming J.W."/>
            <person name="Momen B."/>
            <person name="Melamud E."/>
            <person name="Zhang X."/>
            <person name="Moult J."/>
            <person name="Madupu R."/>
            <person name="Nelson W.C."/>
            <person name="Dodson R.J."/>
            <person name="Brinkac L.M."/>
            <person name="Daugherty S.C."/>
            <person name="Durkin A.S."/>
            <person name="DeBoy R.T."/>
            <person name="Kolonay J.F."/>
            <person name="Sullivan S.A."/>
            <person name="Zhou L."/>
            <person name="Davidsen T.M."/>
            <person name="Wu M."/>
            <person name="Huston A.L."/>
            <person name="Lewis M."/>
            <person name="Weaver B."/>
            <person name="Weidman J.F."/>
            <person name="Khouri H."/>
            <person name="Utterback T.R."/>
            <person name="Feldblyum T.V."/>
            <person name="Fraser C.M."/>
        </authorList>
    </citation>
    <scope>NUCLEOTIDE SEQUENCE [LARGE SCALE GENOMIC DNA]</scope>
    <source>
        <strain evidence="1">34H</strain>
    </source>
</reference>
<dbReference type="EMBL" id="CP000083">
    <property type="protein sequence ID" value="AAZ27439.1"/>
    <property type="molecule type" value="Genomic_DNA"/>
</dbReference>
<protein>
    <submittedName>
        <fullName evidence="1">Uncharacterized protein</fullName>
    </submittedName>
</protein>
<evidence type="ECO:0000313" key="1">
    <source>
        <dbReference type="EMBL" id="AAZ27439.1"/>
    </source>
</evidence>